<dbReference type="AlphaFoldDB" id="A0A4V3SAA2"/>
<reference evidence="1 2" key="1">
    <citation type="journal article" date="2019" name="Philos. Trans. R. Soc. Lond., B, Biol. Sci.">
        <title>Ant behaviour and brain gene expression of defending hosts depend on the ecological success of the intruding social parasite.</title>
        <authorList>
            <person name="Kaur R."/>
            <person name="Stoldt M."/>
            <person name="Jongepier E."/>
            <person name="Feldmeyer B."/>
            <person name="Menzel F."/>
            <person name="Bornberg-Bauer E."/>
            <person name="Foitzik S."/>
        </authorList>
    </citation>
    <scope>NUCLEOTIDE SEQUENCE [LARGE SCALE GENOMIC DNA]</scope>
    <source>
        <tissue evidence="1">Whole body</tissue>
    </source>
</reference>
<keyword evidence="2" id="KW-1185">Reference proteome</keyword>
<accession>A0A4V3SAA2</accession>
<gene>
    <name evidence="1" type="ORF">DBV15_08237</name>
</gene>
<protein>
    <submittedName>
        <fullName evidence="1">Uncharacterized protein</fullName>
    </submittedName>
</protein>
<organism evidence="1 2">
    <name type="scientific">Temnothorax longispinosus</name>
    <dbReference type="NCBI Taxonomy" id="300112"/>
    <lineage>
        <taxon>Eukaryota</taxon>
        <taxon>Metazoa</taxon>
        <taxon>Ecdysozoa</taxon>
        <taxon>Arthropoda</taxon>
        <taxon>Hexapoda</taxon>
        <taxon>Insecta</taxon>
        <taxon>Pterygota</taxon>
        <taxon>Neoptera</taxon>
        <taxon>Endopterygota</taxon>
        <taxon>Hymenoptera</taxon>
        <taxon>Apocrita</taxon>
        <taxon>Aculeata</taxon>
        <taxon>Formicoidea</taxon>
        <taxon>Formicidae</taxon>
        <taxon>Myrmicinae</taxon>
        <taxon>Temnothorax</taxon>
    </lineage>
</organism>
<dbReference type="Proteomes" id="UP000310200">
    <property type="component" value="Unassembled WGS sequence"/>
</dbReference>
<evidence type="ECO:0000313" key="1">
    <source>
        <dbReference type="EMBL" id="TGZ48274.1"/>
    </source>
</evidence>
<comment type="caution">
    <text evidence="1">The sequence shown here is derived from an EMBL/GenBank/DDBJ whole genome shotgun (WGS) entry which is preliminary data.</text>
</comment>
<sequence length="81" mass="8949">MIEDIPAPSTFLNADNISTLGQVVNMAVSGEGKVVGWSKLTFFYGDAFIVPNREVSNDLQTYTLNKSHNYQIGTKRLVGRL</sequence>
<evidence type="ECO:0000313" key="2">
    <source>
        <dbReference type="Proteomes" id="UP000310200"/>
    </source>
</evidence>
<dbReference type="EMBL" id="QBLH01002504">
    <property type="protein sequence ID" value="TGZ48274.1"/>
    <property type="molecule type" value="Genomic_DNA"/>
</dbReference>
<name>A0A4V3SAA2_9HYME</name>
<proteinExistence type="predicted"/>